<sequence length="209" mass="23104">MKIVDLTLPYSETIAGFSSAPARKLDTDGWNASALQIYSHAGTHMDAPLHFGVSDFSIDQFRPEDFMADRAWVVNVADCEEKYLITVEDLRGIAPFFRQGDSLLFKTNWYKRLGTDAYRNALPRISEELAVWCVDNRVKILGVEPPSVADVNNMAEVTLIHKILLGKVIIVEGLCDLDKISGLSVKLIALPLKIKGGDGAPCRVIAIEE</sequence>
<accession>A0A8J3D449</accession>
<dbReference type="SUPFAM" id="SSF102198">
    <property type="entry name" value="Putative cyclase"/>
    <property type="match status" value="1"/>
</dbReference>
<dbReference type="AlphaFoldDB" id="A0A8J3D449"/>
<gene>
    <name evidence="1" type="ORF">GCM10007390_38040</name>
</gene>
<organism evidence="1 2">
    <name type="scientific">Persicitalea jodogahamensis</name>
    <dbReference type="NCBI Taxonomy" id="402147"/>
    <lineage>
        <taxon>Bacteria</taxon>
        <taxon>Pseudomonadati</taxon>
        <taxon>Bacteroidota</taxon>
        <taxon>Cytophagia</taxon>
        <taxon>Cytophagales</taxon>
        <taxon>Spirosomataceae</taxon>
        <taxon>Persicitalea</taxon>
    </lineage>
</organism>
<dbReference type="EMBL" id="BMXF01000004">
    <property type="protein sequence ID" value="GHB80206.1"/>
    <property type="molecule type" value="Genomic_DNA"/>
</dbReference>
<comment type="caution">
    <text evidence="1">The sequence shown here is derived from an EMBL/GenBank/DDBJ whole genome shotgun (WGS) entry which is preliminary data.</text>
</comment>
<dbReference type="RefSeq" id="WP_189566179.1">
    <property type="nucleotide sequence ID" value="NZ_BMXF01000004.1"/>
</dbReference>
<dbReference type="Pfam" id="PF04199">
    <property type="entry name" value="Cyclase"/>
    <property type="match status" value="1"/>
</dbReference>
<dbReference type="GO" id="GO:0019441">
    <property type="term" value="P:L-tryptophan catabolic process to kynurenine"/>
    <property type="evidence" value="ECO:0007669"/>
    <property type="project" value="InterPro"/>
</dbReference>
<dbReference type="InterPro" id="IPR037175">
    <property type="entry name" value="KFase_sf"/>
</dbReference>
<proteinExistence type="predicted"/>
<dbReference type="Gene3D" id="3.50.30.50">
    <property type="entry name" value="Putative cyclase"/>
    <property type="match status" value="1"/>
</dbReference>
<dbReference type="Proteomes" id="UP000598271">
    <property type="component" value="Unassembled WGS sequence"/>
</dbReference>
<dbReference type="InterPro" id="IPR007325">
    <property type="entry name" value="KFase/CYL"/>
</dbReference>
<evidence type="ECO:0000313" key="2">
    <source>
        <dbReference type="Proteomes" id="UP000598271"/>
    </source>
</evidence>
<dbReference type="PANTHER" id="PTHR31118:SF32">
    <property type="entry name" value="KYNURENINE FORMAMIDASE"/>
    <property type="match status" value="1"/>
</dbReference>
<keyword evidence="2" id="KW-1185">Reference proteome</keyword>
<evidence type="ECO:0000313" key="1">
    <source>
        <dbReference type="EMBL" id="GHB80206.1"/>
    </source>
</evidence>
<protein>
    <submittedName>
        <fullName evidence="1">Cyclase</fullName>
    </submittedName>
</protein>
<dbReference type="PANTHER" id="PTHR31118">
    <property type="entry name" value="CYCLASE-LIKE PROTEIN 2"/>
    <property type="match status" value="1"/>
</dbReference>
<name>A0A8J3D449_9BACT</name>
<dbReference type="GO" id="GO:0004061">
    <property type="term" value="F:arylformamidase activity"/>
    <property type="evidence" value="ECO:0007669"/>
    <property type="project" value="InterPro"/>
</dbReference>
<reference evidence="1 2" key="1">
    <citation type="journal article" date="2014" name="Int. J. Syst. Evol. Microbiol.">
        <title>Complete genome sequence of Corynebacterium casei LMG S-19264T (=DSM 44701T), isolated from a smear-ripened cheese.</title>
        <authorList>
            <consortium name="US DOE Joint Genome Institute (JGI-PGF)"/>
            <person name="Walter F."/>
            <person name="Albersmeier A."/>
            <person name="Kalinowski J."/>
            <person name="Ruckert C."/>
        </authorList>
    </citation>
    <scope>NUCLEOTIDE SEQUENCE [LARGE SCALE GENOMIC DNA]</scope>
    <source>
        <strain evidence="1 2">KCTC 12866</strain>
    </source>
</reference>